<name>A0AAJ5U9L7_9GAMM</name>
<evidence type="ECO:0000313" key="2">
    <source>
        <dbReference type="EMBL" id="WBG91116.1"/>
    </source>
</evidence>
<dbReference type="AlphaFoldDB" id="A0AAJ5U9L7"/>
<evidence type="ECO:0000256" key="1">
    <source>
        <dbReference type="SAM" id="MobiDB-lite"/>
    </source>
</evidence>
<dbReference type="GeneID" id="78236399"/>
<gene>
    <name evidence="2" type="ORF">N5580_00695</name>
</gene>
<organism evidence="2 3">
    <name type="scientific">Pantoea piersonii</name>
    <dbReference type="NCBI Taxonomy" id="2364647"/>
    <lineage>
        <taxon>Bacteria</taxon>
        <taxon>Pseudomonadati</taxon>
        <taxon>Pseudomonadota</taxon>
        <taxon>Gammaproteobacteria</taxon>
        <taxon>Enterobacterales</taxon>
        <taxon>Erwiniaceae</taxon>
        <taxon>Pantoea</taxon>
    </lineage>
</organism>
<feature type="compositionally biased region" description="Basic and acidic residues" evidence="1">
    <location>
        <begin position="7"/>
        <end position="20"/>
    </location>
</feature>
<evidence type="ECO:0000313" key="3">
    <source>
        <dbReference type="Proteomes" id="UP001211544"/>
    </source>
</evidence>
<dbReference type="RefSeq" id="WP_158591279.1">
    <property type="nucleotide sequence ID" value="NZ_CP104758.1"/>
</dbReference>
<dbReference type="KEGG" id="kpie:N5580_00695"/>
<proteinExistence type="predicted"/>
<accession>A0AAJ5U9L7</accession>
<reference evidence="2 3" key="1">
    <citation type="journal article" date="2022" name="J Glob Antimicrob Resist">
        <title>First complete genome of a multidrug resistant strain of the novel human pathogen Kalamiella piersonii (GABEKP28) identified in human saliva.</title>
        <authorList>
            <person name="McDonagh F."/>
            <person name="Singh N.K."/>
            <person name="Venkateswaran K."/>
            <person name="Lonappan A.M."/>
            <person name="Hallahan B."/>
            <person name="Tuohy A."/>
            <person name="Burke L."/>
            <person name="Kovarova A."/>
            <person name="Miliotis G."/>
        </authorList>
    </citation>
    <scope>NUCLEOTIDE SEQUENCE [LARGE SCALE GENOMIC DNA]</scope>
    <source>
        <strain evidence="2 3">GABEKP28</strain>
    </source>
</reference>
<dbReference type="Proteomes" id="UP001211544">
    <property type="component" value="Chromosome"/>
</dbReference>
<dbReference type="EMBL" id="CP104758">
    <property type="protein sequence ID" value="WBG91116.1"/>
    <property type="molecule type" value="Genomic_DNA"/>
</dbReference>
<sequence>MTIAEQLKQEGRKEEKLEGKPEARLEVACSLLKMNMPREQFYKPPG</sequence>
<keyword evidence="3" id="KW-1185">Reference proteome</keyword>
<feature type="region of interest" description="Disordered" evidence="1">
    <location>
        <begin position="1"/>
        <end position="20"/>
    </location>
</feature>
<protein>
    <submittedName>
        <fullName evidence="2">Uncharacterized protein</fullName>
    </submittedName>
</protein>